<gene>
    <name evidence="5" type="ORF">E2562_003755</name>
</gene>
<organism evidence="5 6">
    <name type="scientific">Oryza meyeriana var. granulata</name>
    <dbReference type="NCBI Taxonomy" id="110450"/>
    <lineage>
        <taxon>Eukaryota</taxon>
        <taxon>Viridiplantae</taxon>
        <taxon>Streptophyta</taxon>
        <taxon>Embryophyta</taxon>
        <taxon>Tracheophyta</taxon>
        <taxon>Spermatophyta</taxon>
        <taxon>Magnoliopsida</taxon>
        <taxon>Liliopsida</taxon>
        <taxon>Poales</taxon>
        <taxon>Poaceae</taxon>
        <taxon>BOP clade</taxon>
        <taxon>Oryzoideae</taxon>
        <taxon>Oryzeae</taxon>
        <taxon>Oryzinae</taxon>
        <taxon>Oryza</taxon>
        <taxon>Oryza meyeriana</taxon>
    </lineage>
</organism>
<name>A0A6G1BRG5_9ORYZ</name>
<evidence type="ECO:0000256" key="2">
    <source>
        <dbReference type="ARBA" id="ARBA00022729"/>
    </source>
</evidence>
<comment type="subcellular location">
    <subcellularLocation>
        <location evidence="1">Membrane</location>
        <topology evidence="1">Single-pass membrane protein</topology>
    </subcellularLocation>
</comment>
<dbReference type="Proteomes" id="UP000479710">
    <property type="component" value="Unassembled WGS sequence"/>
</dbReference>
<dbReference type="GO" id="GO:0016020">
    <property type="term" value="C:membrane"/>
    <property type="evidence" value="ECO:0007669"/>
    <property type="project" value="UniProtKB-SubCell"/>
</dbReference>
<accession>A0A6G1BRG5</accession>
<sequence>MVDMGSSTSVIPLLLFIMLSAMTPVVKTVKSSSVPGNQGINSTSLPSAATLEGCPRSCGNLTFDYPFGIGSRCARGPDFQLICNDTMRPPKLFLQGGTTEVIDGIDAIAYGSTPDYFFESIYVDFSHAIIPMRPDANVYNMSWKAPRRSFALEYVILNITGCDFDIYLIDQDRNSGARLCTITCPDKEITDKVARQNCNGTGCCTIELDIELSAFQLKFIRQNKGIFL</sequence>
<evidence type="ECO:0000313" key="6">
    <source>
        <dbReference type="Proteomes" id="UP000479710"/>
    </source>
</evidence>
<evidence type="ECO:0000256" key="3">
    <source>
        <dbReference type="SAM" id="SignalP"/>
    </source>
</evidence>
<comment type="caution">
    <text evidence="5">The sequence shown here is derived from an EMBL/GenBank/DDBJ whole genome shotgun (WGS) entry which is preliminary data.</text>
</comment>
<proteinExistence type="predicted"/>
<keyword evidence="2 3" id="KW-0732">Signal</keyword>
<dbReference type="OrthoDB" id="685410at2759"/>
<dbReference type="Pfam" id="PF13947">
    <property type="entry name" value="GUB_WAK_bind"/>
    <property type="match status" value="1"/>
</dbReference>
<dbReference type="InterPro" id="IPR025287">
    <property type="entry name" value="WAK_GUB"/>
</dbReference>
<feature type="domain" description="Wall-associated receptor kinase galacturonan-binding" evidence="4">
    <location>
        <begin position="54"/>
        <end position="95"/>
    </location>
</feature>
<dbReference type="PANTHER" id="PTHR33491">
    <property type="entry name" value="OSJNBA0016N04.9 PROTEIN"/>
    <property type="match status" value="1"/>
</dbReference>
<evidence type="ECO:0000313" key="5">
    <source>
        <dbReference type="EMBL" id="KAF0890540.1"/>
    </source>
</evidence>
<evidence type="ECO:0000256" key="1">
    <source>
        <dbReference type="ARBA" id="ARBA00004167"/>
    </source>
</evidence>
<protein>
    <recommendedName>
        <fullName evidence="4">Wall-associated receptor kinase galacturonan-binding domain-containing protein</fullName>
    </recommendedName>
</protein>
<dbReference type="GO" id="GO:0030247">
    <property type="term" value="F:polysaccharide binding"/>
    <property type="evidence" value="ECO:0007669"/>
    <property type="project" value="InterPro"/>
</dbReference>
<keyword evidence="6" id="KW-1185">Reference proteome</keyword>
<dbReference type="AlphaFoldDB" id="A0A6G1BRG5"/>
<evidence type="ECO:0000259" key="4">
    <source>
        <dbReference type="Pfam" id="PF13947"/>
    </source>
</evidence>
<feature type="signal peptide" evidence="3">
    <location>
        <begin position="1"/>
        <end position="28"/>
    </location>
</feature>
<dbReference type="EMBL" id="SPHZ02000011">
    <property type="protein sequence ID" value="KAF0890540.1"/>
    <property type="molecule type" value="Genomic_DNA"/>
</dbReference>
<feature type="chain" id="PRO_5026056072" description="Wall-associated receptor kinase galacturonan-binding domain-containing protein" evidence="3">
    <location>
        <begin position="29"/>
        <end position="228"/>
    </location>
</feature>
<reference evidence="5 6" key="1">
    <citation type="submission" date="2019-11" db="EMBL/GenBank/DDBJ databases">
        <title>Whole genome sequence of Oryza granulata.</title>
        <authorList>
            <person name="Li W."/>
        </authorList>
    </citation>
    <scope>NUCLEOTIDE SEQUENCE [LARGE SCALE GENOMIC DNA]</scope>
    <source>
        <strain evidence="6">cv. Menghai</strain>
        <tissue evidence="5">Leaf</tissue>
    </source>
</reference>